<gene>
    <name evidence="2" type="ORF">H4N64_20925</name>
</gene>
<name>A0A7X1J4H3_9ACTN</name>
<dbReference type="AlphaFoldDB" id="A0A7X1J4H3"/>
<feature type="transmembrane region" description="Helical" evidence="1">
    <location>
        <begin position="85"/>
        <end position="107"/>
    </location>
</feature>
<proteinExistence type="predicted"/>
<evidence type="ECO:0000256" key="1">
    <source>
        <dbReference type="SAM" id="Phobius"/>
    </source>
</evidence>
<feature type="transmembrane region" description="Helical" evidence="1">
    <location>
        <begin position="113"/>
        <end position="133"/>
    </location>
</feature>
<evidence type="ECO:0000313" key="3">
    <source>
        <dbReference type="Proteomes" id="UP000584670"/>
    </source>
</evidence>
<keyword evidence="1" id="KW-0812">Transmembrane</keyword>
<evidence type="ECO:0000313" key="2">
    <source>
        <dbReference type="EMBL" id="MBC2904046.1"/>
    </source>
</evidence>
<protein>
    <submittedName>
        <fullName evidence="2">ABC transporter</fullName>
    </submittedName>
</protein>
<feature type="transmembrane region" description="Helical" evidence="1">
    <location>
        <begin position="145"/>
        <end position="162"/>
    </location>
</feature>
<feature type="transmembrane region" description="Helical" evidence="1">
    <location>
        <begin position="43"/>
        <end position="64"/>
    </location>
</feature>
<sequence length="213" mass="22459">MSNVPELLLPLWRTLPWRALGAAAALGLLVAGASRLPAGFSPWLALNALRAAALAFALGLAFLLDDPARHTTATVPTPRPVRQALRLALVAPFAALWWTAAVLLVPAEVRPPVGAVTLEAATVCALALAGAAAAIRRTDEPEPGVGVGAGLLTVAVLAPLLWPDRWELFVTVGDPEWADAHERWGVVLTVALVGCAVWAREPVRRLRVRSPLT</sequence>
<keyword evidence="1" id="KW-1133">Transmembrane helix</keyword>
<organism evidence="2 3">
    <name type="scientific">Streptomyces cupreus</name>
    <dbReference type="NCBI Taxonomy" id="2759956"/>
    <lineage>
        <taxon>Bacteria</taxon>
        <taxon>Bacillati</taxon>
        <taxon>Actinomycetota</taxon>
        <taxon>Actinomycetes</taxon>
        <taxon>Kitasatosporales</taxon>
        <taxon>Streptomycetaceae</taxon>
        <taxon>Streptomyces</taxon>
    </lineage>
</organism>
<accession>A0A7X1J4H3</accession>
<reference evidence="2 3" key="1">
    <citation type="submission" date="2020-08" db="EMBL/GenBank/DDBJ databases">
        <title>Streptomyces sp. PSKA01 genome sequencing and assembly.</title>
        <authorList>
            <person name="Mandal S."/>
            <person name="Maiti P.K."/>
            <person name="Das P."/>
        </authorList>
    </citation>
    <scope>NUCLEOTIDE SEQUENCE [LARGE SCALE GENOMIC DNA]</scope>
    <source>
        <strain evidence="2 3">PSKA01</strain>
    </source>
</reference>
<comment type="caution">
    <text evidence="2">The sequence shown here is derived from an EMBL/GenBank/DDBJ whole genome shotgun (WGS) entry which is preliminary data.</text>
</comment>
<dbReference type="EMBL" id="JACMSF010000022">
    <property type="protein sequence ID" value="MBC2904046.1"/>
    <property type="molecule type" value="Genomic_DNA"/>
</dbReference>
<keyword evidence="1" id="KW-0472">Membrane</keyword>
<keyword evidence="3" id="KW-1185">Reference proteome</keyword>
<dbReference type="Proteomes" id="UP000584670">
    <property type="component" value="Unassembled WGS sequence"/>
</dbReference>